<evidence type="ECO:0008006" key="4">
    <source>
        <dbReference type="Google" id="ProtNLM"/>
    </source>
</evidence>
<dbReference type="NCBIfam" id="TIGR02532">
    <property type="entry name" value="IV_pilin_GFxxxE"/>
    <property type="match status" value="1"/>
</dbReference>
<dbReference type="InterPro" id="IPR045584">
    <property type="entry name" value="Pilin-like"/>
</dbReference>
<reference evidence="3" key="1">
    <citation type="journal article" date="2019" name="Int. J. Syst. Evol. Microbiol.">
        <title>The Global Catalogue of Microorganisms (GCM) 10K type strain sequencing project: providing services to taxonomists for standard genome sequencing and annotation.</title>
        <authorList>
            <consortium name="The Broad Institute Genomics Platform"/>
            <consortium name="The Broad Institute Genome Sequencing Center for Infectious Disease"/>
            <person name="Wu L."/>
            <person name="Ma J."/>
        </authorList>
    </citation>
    <scope>NUCLEOTIDE SEQUENCE [LARGE SCALE GENOMIC DNA]</scope>
    <source>
        <strain evidence="3">CGMCC 1.15922</strain>
    </source>
</reference>
<dbReference type="RefSeq" id="WP_189379158.1">
    <property type="nucleotide sequence ID" value="NZ_BNAH01000014.1"/>
</dbReference>
<keyword evidence="3" id="KW-1185">Reference proteome</keyword>
<dbReference type="Proteomes" id="UP000626370">
    <property type="component" value="Unassembled WGS sequence"/>
</dbReference>
<evidence type="ECO:0000256" key="1">
    <source>
        <dbReference type="SAM" id="Phobius"/>
    </source>
</evidence>
<proteinExistence type="predicted"/>
<gene>
    <name evidence="2" type="ORF">GCM10011501_30890</name>
</gene>
<name>A0ABQ3J104_9GAMM</name>
<dbReference type="PROSITE" id="PS00409">
    <property type="entry name" value="PROKAR_NTER_METHYL"/>
    <property type="match status" value="1"/>
</dbReference>
<dbReference type="InterPro" id="IPR012902">
    <property type="entry name" value="N_methyl_site"/>
</dbReference>
<sequence length="157" mass="16958">MNPKKGFTLIELVVVIVILGILAATAAPKFINLKPEAETATLEAIKASMDGASNLVYGKAIVKGVHKLPVTDNPSVEVSGQTIALHYGHPRNVKADWENIIDIDEDTYGYTKTIDGALVIYFLNKTKPVSTLQSCLVFYKEPTGSGEKPTIKVNPCT</sequence>
<keyword evidence="1" id="KW-0472">Membrane</keyword>
<dbReference type="SUPFAM" id="SSF54523">
    <property type="entry name" value="Pili subunits"/>
    <property type="match status" value="1"/>
</dbReference>
<keyword evidence="1" id="KW-1133">Transmembrane helix</keyword>
<comment type="caution">
    <text evidence="2">The sequence shown here is derived from an EMBL/GenBank/DDBJ whole genome shotgun (WGS) entry which is preliminary data.</text>
</comment>
<evidence type="ECO:0000313" key="3">
    <source>
        <dbReference type="Proteomes" id="UP000626370"/>
    </source>
</evidence>
<dbReference type="Pfam" id="PF07963">
    <property type="entry name" value="N_methyl"/>
    <property type="match status" value="1"/>
</dbReference>
<organism evidence="2 3">
    <name type="scientific">Thalassotalea profundi</name>
    <dbReference type="NCBI Taxonomy" id="2036687"/>
    <lineage>
        <taxon>Bacteria</taxon>
        <taxon>Pseudomonadati</taxon>
        <taxon>Pseudomonadota</taxon>
        <taxon>Gammaproteobacteria</taxon>
        <taxon>Alteromonadales</taxon>
        <taxon>Colwelliaceae</taxon>
        <taxon>Thalassotalea</taxon>
    </lineage>
</organism>
<keyword evidence="1" id="KW-0812">Transmembrane</keyword>
<accession>A0ABQ3J104</accession>
<dbReference type="Gene3D" id="3.30.700.10">
    <property type="entry name" value="Glycoprotein, Type 4 Pilin"/>
    <property type="match status" value="1"/>
</dbReference>
<feature type="transmembrane region" description="Helical" evidence="1">
    <location>
        <begin position="6"/>
        <end position="27"/>
    </location>
</feature>
<dbReference type="EMBL" id="BNAH01000014">
    <property type="protein sequence ID" value="GHE99166.1"/>
    <property type="molecule type" value="Genomic_DNA"/>
</dbReference>
<evidence type="ECO:0000313" key="2">
    <source>
        <dbReference type="EMBL" id="GHE99166.1"/>
    </source>
</evidence>
<protein>
    <recommendedName>
        <fullName evidence="4">Prepilin-type N-terminal cleavage/methylation domain-containing protein</fullName>
    </recommendedName>
</protein>